<name>A0A9D4DWB1_DREPO</name>
<dbReference type="EMBL" id="JAIWYP010000010">
    <property type="protein sequence ID" value="KAH3755182.1"/>
    <property type="molecule type" value="Genomic_DNA"/>
</dbReference>
<reference evidence="1" key="1">
    <citation type="journal article" date="2019" name="bioRxiv">
        <title>The Genome of the Zebra Mussel, Dreissena polymorpha: A Resource for Invasive Species Research.</title>
        <authorList>
            <person name="McCartney M.A."/>
            <person name="Auch B."/>
            <person name="Kono T."/>
            <person name="Mallez S."/>
            <person name="Zhang Y."/>
            <person name="Obille A."/>
            <person name="Becker A."/>
            <person name="Abrahante J.E."/>
            <person name="Garbe J."/>
            <person name="Badalamenti J.P."/>
            <person name="Herman A."/>
            <person name="Mangelson H."/>
            <person name="Liachko I."/>
            <person name="Sullivan S."/>
            <person name="Sone E.D."/>
            <person name="Koren S."/>
            <person name="Silverstein K.A.T."/>
            <person name="Beckman K.B."/>
            <person name="Gohl D.M."/>
        </authorList>
    </citation>
    <scope>NUCLEOTIDE SEQUENCE</scope>
    <source>
        <strain evidence="1">Duluth1</strain>
        <tissue evidence="1">Whole animal</tissue>
    </source>
</reference>
<sequence length="54" mass="5853">MTSPKSSYVLAPIVISGKNIVIFSKSLLMTGTTSPNTKDTVDCNSSPIRLRLRL</sequence>
<evidence type="ECO:0000313" key="2">
    <source>
        <dbReference type="Proteomes" id="UP000828390"/>
    </source>
</evidence>
<dbReference type="AlphaFoldDB" id="A0A9D4DWB1"/>
<keyword evidence="2" id="KW-1185">Reference proteome</keyword>
<gene>
    <name evidence="1" type="ORF">DPMN_189871</name>
</gene>
<proteinExistence type="predicted"/>
<comment type="caution">
    <text evidence="1">The sequence shown here is derived from an EMBL/GenBank/DDBJ whole genome shotgun (WGS) entry which is preliminary data.</text>
</comment>
<accession>A0A9D4DWB1</accession>
<reference evidence="1" key="2">
    <citation type="submission" date="2020-11" db="EMBL/GenBank/DDBJ databases">
        <authorList>
            <person name="McCartney M.A."/>
            <person name="Auch B."/>
            <person name="Kono T."/>
            <person name="Mallez S."/>
            <person name="Becker A."/>
            <person name="Gohl D.M."/>
            <person name="Silverstein K.A.T."/>
            <person name="Koren S."/>
            <person name="Bechman K.B."/>
            <person name="Herman A."/>
            <person name="Abrahante J.E."/>
            <person name="Garbe J."/>
        </authorList>
    </citation>
    <scope>NUCLEOTIDE SEQUENCE</scope>
    <source>
        <strain evidence="1">Duluth1</strain>
        <tissue evidence="1">Whole animal</tissue>
    </source>
</reference>
<dbReference type="Proteomes" id="UP000828390">
    <property type="component" value="Unassembled WGS sequence"/>
</dbReference>
<protein>
    <submittedName>
        <fullName evidence="1">Uncharacterized protein</fullName>
    </submittedName>
</protein>
<evidence type="ECO:0000313" key="1">
    <source>
        <dbReference type="EMBL" id="KAH3755182.1"/>
    </source>
</evidence>
<organism evidence="1 2">
    <name type="scientific">Dreissena polymorpha</name>
    <name type="common">Zebra mussel</name>
    <name type="synonym">Mytilus polymorpha</name>
    <dbReference type="NCBI Taxonomy" id="45954"/>
    <lineage>
        <taxon>Eukaryota</taxon>
        <taxon>Metazoa</taxon>
        <taxon>Spiralia</taxon>
        <taxon>Lophotrochozoa</taxon>
        <taxon>Mollusca</taxon>
        <taxon>Bivalvia</taxon>
        <taxon>Autobranchia</taxon>
        <taxon>Heteroconchia</taxon>
        <taxon>Euheterodonta</taxon>
        <taxon>Imparidentia</taxon>
        <taxon>Neoheterodontei</taxon>
        <taxon>Myida</taxon>
        <taxon>Dreissenoidea</taxon>
        <taxon>Dreissenidae</taxon>
        <taxon>Dreissena</taxon>
    </lineage>
</organism>